<evidence type="ECO:0000256" key="8">
    <source>
        <dbReference type="SAM" id="Phobius"/>
    </source>
</evidence>
<dbReference type="InterPro" id="IPR003439">
    <property type="entry name" value="ABC_transporter-like_ATP-bd"/>
</dbReference>
<dbReference type="NCBIfam" id="TIGR02857">
    <property type="entry name" value="CydD"/>
    <property type="match status" value="1"/>
</dbReference>
<feature type="transmembrane region" description="Helical" evidence="8">
    <location>
        <begin position="857"/>
        <end position="882"/>
    </location>
</feature>
<dbReference type="RefSeq" id="WP_378267925.1">
    <property type="nucleotide sequence ID" value="NZ_JBHUKR010000015.1"/>
</dbReference>
<accession>A0ABW5FZ17</accession>
<dbReference type="Gene3D" id="1.20.1560.10">
    <property type="entry name" value="ABC transporter type 1, transmembrane domain"/>
    <property type="match status" value="2"/>
</dbReference>
<feature type="transmembrane region" description="Helical" evidence="8">
    <location>
        <begin position="21"/>
        <end position="41"/>
    </location>
</feature>
<feature type="region of interest" description="Disordered" evidence="7">
    <location>
        <begin position="576"/>
        <end position="599"/>
    </location>
</feature>
<evidence type="ECO:0000256" key="3">
    <source>
        <dbReference type="ARBA" id="ARBA00022741"/>
    </source>
</evidence>
<evidence type="ECO:0000259" key="9">
    <source>
        <dbReference type="PROSITE" id="PS50893"/>
    </source>
</evidence>
<comment type="subcellular location">
    <subcellularLocation>
        <location evidence="1">Cell membrane</location>
        <topology evidence="1">Multi-pass membrane protein</topology>
    </subcellularLocation>
</comment>
<dbReference type="InterPro" id="IPR036640">
    <property type="entry name" value="ABC1_TM_sf"/>
</dbReference>
<keyword evidence="6 8" id="KW-0472">Membrane</keyword>
<dbReference type="PANTHER" id="PTHR24221:SF590">
    <property type="entry name" value="COMPONENT LINKED WITH THE ASSEMBLY OF CYTOCHROME' TRANSPORT TRANSMEMBRANE ATP-BINDING PROTEIN ABC TRANSPORTER CYDD-RELATED"/>
    <property type="match status" value="1"/>
</dbReference>
<evidence type="ECO:0000313" key="11">
    <source>
        <dbReference type="EMBL" id="MFD2419900.1"/>
    </source>
</evidence>
<dbReference type="InterPro" id="IPR039421">
    <property type="entry name" value="Type_1_exporter"/>
</dbReference>
<feature type="transmembrane region" description="Helical" evidence="8">
    <location>
        <begin position="61"/>
        <end position="81"/>
    </location>
</feature>
<keyword evidence="4" id="KW-0067">ATP-binding</keyword>
<dbReference type="SUPFAM" id="SSF90123">
    <property type="entry name" value="ABC transporter transmembrane region"/>
    <property type="match status" value="2"/>
</dbReference>
<evidence type="ECO:0000256" key="1">
    <source>
        <dbReference type="ARBA" id="ARBA00004651"/>
    </source>
</evidence>
<dbReference type="InterPro" id="IPR027417">
    <property type="entry name" value="P-loop_NTPase"/>
</dbReference>
<feature type="domain" description="ABC transmembrane type-1" evidence="10">
    <location>
        <begin position="27"/>
        <end position="310"/>
    </location>
</feature>
<dbReference type="InterPro" id="IPR011527">
    <property type="entry name" value="ABC1_TM_dom"/>
</dbReference>
<feature type="transmembrane region" description="Helical" evidence="8">
    <location>
        <begin position="247"/>
        <end position="275"/>
    </location>
</feature>
<gene>
    <name evidence="11" type="primary">cydD</name>
    <name evidence="11" type="ORF">ACFSXZ_26575</name>
</gene>
<dbReference type="InterPro" id="IPR014223">
    <property type="entry name" value="ABC_CydC/D"/>
</dbReference>
<evidence type="ECO:0000259" key="10">
    <source>
        <dbReference type="PROSITE" id="PS50929"/>
    </source>
</evidence>
<feature type="domain" description="ABC transmembrane type-1" evidence="10">
    <location>
        <begin position="635"/>
        <end position="918"/>
    </location>
</feature>
<organism evidence="11 12">
    <name type="scientific">Amycolatopsis pigmentata</name>
    <dbReference type="NCBI Taxonomy" id="450801"/>
    <lineage>
        <taxon>Bacteria</taxon>
        <taxon>Bacillati</taxon>
        <taxon>Actinomycetota</taxon>
        <taxon>Actinomycetes</taxon>
        <taxon>Pseudonocardiales</taxon>
        <taxon>Pseudonocardiaceae</taxon>
        <taxon>Amycolatopsis</taxon>
    </lineage>
</organism>
<feature type="transmembrane region" description="Helical" evidence="8">
    <location>
        <begin position="142"/>
        <end position="162"/>
    </location>
</feature>
<dbReference type="Proteomes" id="UP001597417">
    <property type="component" value="Unassembled WGS sequence"/>
</dbReference>
<feature type="transmembrane region" description="Helical" evidence="8">
    <location>
        <begin position="776"/>
        <end position="796"/>
    </location>
</feature>
<feature type="transmembrane region" description="Helical" evidence="8">
    <location>
        <begin position="281"/>
        <end position="298"/>
    </location>
</feature>
<evidence type="ECO:0000313" key="12">
    <source>
        <dbReference type="Proteomes" id="UP001597417"/>
    </source>
</evidence>
<protein>
    <submittedName>
        <fullName evidence="11">Thiol reductant ABC exporter subunit CydD</fullName>
    </submittedName>
</protein>
<dbReference type="PANTHER" id="PTHR24221">
    <property type="entry name" value="ATP-BINDING CASSETTE SUB-FAMILY B"/>
    <property type="match status" value="1"/>
</dbReference>
<dbReference type="PROSITE" id="PS00211">
    <property type="entry name" value="ABC_TRANSPORTER_1"/>
    <property type="match status" value="1"/>
</dbReference>
<dbReference type="PROSITE" id="PS50929">
    <property type="entry name" value="ABC_TM1F"/>
    <property type="match status" value="2"/>
</dbReference>
<dbReference type="CDD" id="cd18584">
    <property type="entry name" value="ABC_6TM_AarD_CydD"/>
    <property type="match status" value="1"/>
</dbReference>
<evidence type="ECO:0000256" key="7">
    <source>
        <dbReference type="SAM" id="MobiDB-lite"/>
    </source>
</evidence>
<dbReference type="NCBIfam" id="TIGR02868">
    <property type="entry name" value="CydC"/>
    <property type="match status" value="1"/>
</dbReference>
<dbReference type="InterPro" id="IPR014216">
    <property type="entry name" value="ABC_transptr_CydD"/>
</dbReference>
<proteinExistence type="predicted"/>
<keyword evidence="2 8" id="KW-0812">Transmembrane</keyword>
<evidence type="ECO:0000256" key="6">
    <source>
        <dbReference type="ARBA" id="ARBA00023136"/>
    </source>
</evidence>
<dbReference type="Pfam" id="PF00005">
    <property type="entry name" value="ABC_tran"/>
    <property type="match status" value="2"/>
</dbReference>
<feature type="domain" description="ABC transporter" evidence="9">
    <location>
        <begin position="951"/>
        <end position="1169"/>
    </location>
</feature>
<feature type="domain" description="ABC transporter" evidence="9">
    <location>
        <begin position="343"/>
        <end position="569"/>
    </location>
</feature>
<sequence>MTVPQSRTPPVHRALTRHARAARPFIIGCAVLGVLTAVLLLAQADLLATAISQSFLDGFGLGALTVVAGLLGVVVLARAGVSWLSETMAHRASARVLAQLRAALIDHVLRTGPRRRAGHSPADLAALATRGVDRLDGYFSRYLPQLLVAAVVPAVVGVRILVADWVAAVIVAVTVPLIPVFMVLIGWYTEREVGRQWRTLAVLGNHFLDLVAGLATLTAFGRARAQLRSLRAASEAHRKQTMRTLRVAFLSALALELLATLSVALIAVSIGLRLVSGTLDLHTALVVLILAPEVYLPLRAVGARFHDSAEGVAAAGEIFALLEEKPTVGGTRSPAPNPSRVPLRVEGVTVNGRSGPVLDALSLRVEPGEVLGITGPSGAGKSTLLDLLLGWYPPDAGHVYVDGVNLAELDRAAWQERLAWVPQRPRLLAGDIASNIRLGRPHATDAQVTRAARAAGLDLPLTTEVGELGDGLSTGQQRRVALARALVLDRPLLLLDEPTEGVDAETEVAIVERLPAILDGKTAVIVTHREAVLDACDRVVSLVAADRVPDEEAVPATVPGERHADLSPTASIVTNPTTATAETGPRKQSGCRPSPPTFGRIGKSAPRIAPVLEGRLPQVRGWLAGATRGRRRRLALACLLSAAALGCGVALTGTSAWLISAAALHPPVLSLMVAIVAVRAFGLSKGVLRYLERLVSHDVALRALSDLRVRVWAALVRLGPATTGRLHQGDLLSRLMSDVDSQQDLLLRVLVPVAGAGMVALGTAATLGVLLPEAGLIVLFGLFCAGVLAPMLSAMTSRRAERETARLRAKVSADTVELLAASPELIAFGADQRRHVLLRRDGEALSRQLARSAAARGAGAGAGTLAIGATMLGCLLAGIAALRSGRLPGPELAVLALTPLATGELVTALPEAAQRLLGARVAAHRLAELDAGTTPSTEPERPLVPETAHGLRAEDLSVRWPGATDDTVRGLNLTVRPGHGVVLTGPSGAGKSTALAALMRYLDPSGGRVLLDDADTQGYRGDDVREQLAWCGPRSHLFDSTLRENLLLARPSATDDDLRAALGRARLDGWLARLPDGLDTALGAHGTAVSGGERQRIGVARALLADRPILLLDEPTAHLDAVTAASLARDLRALTAGRAALIVTHRPAEFGEFPSIRLGPRAREAASMPGRE</sequence>
<dbReference type="Gene3D" id="3.40.50.300">
    <property type="entry name" value="P-loop containing nucleotide triphosphate hydrolases"/>
    <property type="match status" value="2"/>
</dbReference>
<feature type="transmembrane region" description="Helical" evidence="8">
    <location>
        <begin position="634"/>
        <end position="658"/>
    </location>
</feature>
<feature type="transmembrane region" description="Helical" evidence="8">
    <location>
        <begin position="168"/>
        <end position="188"/>
    </location>
</feature>
<name>A0ABW5FZ17_9PSEU</name>
<reference evidence="12" key="1">
    <citation type="journal article" date="2019" name="Int. J. Syst. Evol. Microbiol.">
        <title>The Global Catalogue of Microorganisms (GCM) 10K type strain sequencing project: providing services to taxonomists for standard genome sequencing and annotation.</title>
        <authorList>
            <consortium name="The Broad Institute Genomics Platform"/>
            <consortium name="The Broad Institute Genome Sequencing Center for Infectious Disease"/>
            <person name="Wu L."/>
            <person name="Ma J."/>
        </authorList>
    </citation>
    <scope>NUCLEOTIDE SEQUENCE [LARGE SCALE GENOMIC DNA]</scope>
    <source>
        <strain evidence="12">CGMCC 4.7645</strain>
    </source>
</reference>
<feature type="transmembrane region" description="Helical" evidence="8">
    <location>
        <begin position="664"/>
        <end position="683"/>
    </location>
</feature>
<keyword evidence="3" id="KW-0547">Nucleotide-binding</keyword>
<dbReference type="SUPFAM" id="SSF52540">
    <property type="entry name" value="P-loop containing nucleoside triphosphate hydrolases"/>
    <property type="match status" value="2"/>
</dbReference>
<feature type="transmembrane region" description="Helical" evidence="8">
    <location>
        <begin position="745"/>
        <end position="770"/>
    </location>
</feature>
<dbReference type="PROSITE" id="PS50893">
    <property type="entry name" value="ABC_TRANSPORTER_2"/>
    <property type="match status" value="2"/>
</dbReference>
<keyword evidence="5 8" id="KW-1133">Transmembrane helix</keyword>
<evidence type="ECO:0000256" key="5">
    <source>
        <dbReference type="ARBA" id="ARBA00022989"/>
    </source>
</evidence>
<dbReference type="EMBL" id="JBHUKR010000015">
    <property type="protein sequence ID" value="MFD2419900.1"/>
    <property type="molecule type" value="Genomic_DNA"/>
</dbReference>
<evidence type="ECO:0000256" key="4">
    <source>
        <dbReference type="ARBA" id="ARBA00022840"/>
    </source>
</evidence>
<dbReference type="Pfam" id="PF00664">
    <property type="entry name" value="ABC_membrane"/>
    <property type="match status" value="2"/>
</dbReference>
<dbReference type="InterPro" id="IPR003593">
    <property type="entry name" value="AAA+_ATPase"/>
</dbReference>
<evidence type="ECO:0000256" key="2">
    <source>
        <dbReference type="ARBA" id="ARBA00022692"/>
    </source>
</evidence>
<keyword evidence="12" id="KW-1185">Reference proteome</keyword>
<comment type="caution">
    <text evidence="11">The sequence shown here is derived from an EMBL/GenBank/DDBJ whole genome shotgun (WGS) entry which is preliminary data.</text>
</comment>
<dbReference type="SMART" id="SM00382">
    <property type="entry name" value="AAA"/>
    <property type="match status" value="2"/>
</dbReference>
<dbReference type="InterPro" id="IPR017871">
    <property type="entry name" value="ABC_transporter-like_CS"/>
</dbReference>